<dbReference type="RefSeq" id="WP_342594271.1">
    <property type="nucleotide sequence ID" value="NZ_CP151919.1"/>
</dbReference>
<feature type="transmembrane region" description="Helical" evidence="7">
    <location>
        <begin position="140"/>
        <end position="161"/>
    </location>
</feature>
<dbReference type="InterPro" id="IPR032808">
    <property type="entry name" value="DoxX"/>
</dbReference>
<dbReference type="PANTHER" id="PTHR33452:SF1">
    <property type="entry name" value="INNER MEMBRANE PROTEIN YPHA-RELATED"/>
    <property type="match status" value="1"/>
</dbReference>
<evidence type="ECO:0000256" key="5">
    <source>
        <dbReference type="ARBA" id="ARBA00022989"/>
    </source>
</evidence>
<comment type="similarity">
    <text evidence="2">Belongs to the DoxX family.</text>
</comment>
<evidence type="ECO:0000256" key="6">
    <source>
        <dbReference type="ARBA" id="ARBA00023136"/>
    </source>
</evidence>
<evidence type="ECO:0000256" key="1">
    <source>
        <dbReference type="ARBA" id="ARBA00004651"/>
    </source>
</evidence>
<dbReference type="EMBL" id="CP151919">
    <property type="protein sequence ID" value="XAD53041.1"/>
    <property type="molecule type" value="Genomic_DNA"/>
</dbReference>
<evidence type="ECO:0000256" key="2">
    <source>
        <dbReference type="ARBA" id="ARBA00006679"/>
    </source>
</evidence>
<evidence type="ECO:0000313" key="9">
    <source>
        <dbReference type="Proteomes" id="UP001453229"/>
    </source>
</evidence>
<name>A0ABZ3CPJ9_9GAMM</name>
<protein>
    <submittedName>
        <fullName evidence="8">DoxX family protein</fullName>
    </submittedName>
</protein>
<feature type="transmembrane region" description="Helical" evidence="7">
    <location>
        <begin position="111"/>
        <end position="134"/>
    </location>
</feature>
<sequence length="168" mass="17957">MSDNSYFRGRSGAKMSLSAVTAFLLERRSSNFLSATGYATLRIVFGLVLLTHGYPKLLGLPHGENPDPFSSATHLIETSLGLPAAPLFAFAAAILETFGALAIAVGLYTRLIALAIVVEMVFICYIHAPTFVWIDGGYEYPLILGVVALCFAAGGPGAFSLQRVLRRS</sequence>
<keyword evidence="5 7" id="KW-1133">Transmembrane helix</keyword>
<keyword evidence="6 7" id="KW-0472">Membrane</keyword>
<feature type="transmembrane region" description="Helical" evidence="7">
    <location>
        <begin position="84"/>
        <end position="104"/>
    </location>
</feature>
<dbReference type="PANTHER" id="PTHR33452">
    <property type="entry name" value="OXIDOREDUCTASE CATD-RELATED"/>
    <property type="match status" value="1"/>
</dbReference>
<keyword evidence="4 7" id="KW-0812">Transmembrane</keyword>
<evidence type="ECO:0000256" key="3">
    <source>
        <dbReference type="ARBA" id="ARBA00022475"/>
    </source>
</evidence>
<evidence type="ECO:0000313" key="8">
    <source>
        <dbReference type="EMBL" id="XAD53041.1"/>
    </source>
</evidence>
<dbReference type="InterPro" id="IPR051907">
    <property type="entry name" value="DoxX-like_oxidoreductase"/>
</dbReference>
<feature type="transmembrane region" description="Helical" evidence="7">
    <location>
        <begin position="32"/>
        <end position="54"/>
    </location>
</feature>
<comment type="subcellular location">
    <subcellularLocation>
        <location evidence="1">Cell membrane</location>
        <topology evidence="1">Multi-pass membrane protein</topology>
    </subcellularLocation>
</comment>
<dbReference type="Proteomes" id="UP001453229">
    <property type="component" value="Chromosome"/>
</dbReference>
<evidence type="ECO:0000256" key="4">
    <source>
        <dbReference type="ARBA" id="ARBA00022692"/>
    </source>
</evidence>
<keyword evidence="9" id="KW-1185">Reference proteome</keyword>
<evidence type="ECO:0000256" key="7">
    <source>
        <dbReference type="SAM" id="Phobius"/>
    </source>
</evidence>
<proteinExistence type="inferred from homology"/>
<accession>A0ABZ3CPJ9</accession>
<gene>
    <name evidence="8" type="ORF">AAGT95_14475</name>
</gene>
<organism evidence="8 9">
    <name type="scientific">Salinicola lusitanus</name>
    <dbReference type="NCBI Taxonomy" id="1949085"/>
    <lineage>
        <taxon>Bacteria</taxon>
        <taxon>Pseudomonadati</taxon>
        <taxon>Pseudomonadota</taxon>
        <taxon>Gammaproteobacteria</taxon>
        <taxon>Oceanospirillales</taxon>
        <taxon>Halomonadaceae</taxon>
        <taxon>Salinicola</taxon>
    </lineage>
</organism>
<reference evidence="8 9" key="1">
    <citation type="submission" date="2024-04" db="EMBL/GenBank/DDBJ databases">
        <title>Salinicola lusitanus LLJ914,a marine bacterium isolated from the Okinawa Trough.</title>
        <authorList>
            <person name="Li J."/>
        </authorList>
    </citation>
    <scope>NUCLEOTIDE SEQUENCE [LARGE SCALE GENOMIC DNA]</scope>
    <source>
        <strain evidence="8 9">LLJ914</strain>
    </source>
</reference>
<keyword evidence="3" id="KW-1003">Cell membrane</keyword>
<dbReference type="Pfam" id="PF07681">
    <property type="entry name" value="DoxX"/>
    <property type="match status" value="1"/>
</dbReference>